<gene>
    <name evidence="7" type="ORF">LTR84_013160</name>
</gene>
<feature type="transmembrane region" description="Helical" evidence="6">
    <location>
        <begin position="131"/>
        <end position="156"/>
    </location>
</feature>
<keyword evidence="2" id="KW-0813">Transport</keyword>
<keyword evidence="4 6" id="KW-1133">Transmembrane helix</keyword>
<dbReference type="GeneID" id="89981296"/>
<evidence type="ECO:0000256" key="5">
    <source>
        <dbReference type="ARBA" id="ARBA00023136"/>
    </source>
</evidence>
<evidence type="ECO:0000256" key="4">
    <source>
        <dbReference type="ARBA" id="ARBA00022989"/>
    </source>
</evidence>
<feature type="transmembrane region" description="Helical" evidence="6">
    <location>
        <begin position="240"/>
        <end position="262"/>
    </location>
</feature>
<feature type="transmembrane region" description="Helical" evidence="6">
    <location>
        <begin position="282"/>
        <end position="306"/>
    </location>
</feature>
<organism evidence="7 8">
    <name type="scientific">Exophiala bonariae</name>
    <dbReference type="NCBI Taxonomy" id="1690606"/>
    <lineage>
        <taxon>Eukaryota</taxon>
        <taxon>Fungi</taxon>
        <taxon>Dikarya</taxon>
        <taxon>Ascomycota</taxon>
        <taxon>Pezizomycotina</taxon>
        <taxon>Eurotiomycetes</taxon>
        <taxon>Chaetothyriomycetidae</taxon>
        <taxon>Chaetothyriales</taxon>
        <taxon>Herpotrichiellaceae</taxon>
        <taxon>Exophiala</taxon>
    </lineage>
</organism>
<dbReference type="RefSeq" id="XP_064707841.1">
    <property type="nucleotide sequence ID" value="XM_064856665.1"/>
</dbReference>
<dbReference type="PANTHER" id="PTHR45649">
    <property type="entry name" value="AMINO-ACID PERMEASE BAT1"/>
    <property type="match status" value="1"/>
</dbReference>
<dbReference type="GO" id="GO:0016020">
    <property type="term" value="C:membrane"/>
    <property type="evidence" value="ECO:0007669"/>
    <property type="project" value="UniProtKB-SubCell"/>
</dbReference>
<comment type="caution">
    <text evidence="7">The sequence shown here is derived from an EMBL/GenBank/DDBJ whole genome shotgun (WGS) entry which is preliminary data.</text>
</comment>
<keyword evidence="3 6" id="KW-0812">Transmembrane</keyword>
<evidence type="ECO:0000256" key="3">
    <source>
        <dbReference type="ARBA" id="ARBA00022692"/>
    </source>
</evidence>
<dbReference type="PIRSF" id="PIRSF006060">
    <property type="entry name" value="AA_transporter"/>
    <property type="match status" value="1"/>
</dbReference>
<dbReference type="Proteomes" id="UP001358417">
    <property type="component" value="Unassembled WGS sequence"/>
</dbReference>
<feature type="transmembrane region" description="Helical" evidence="6">
    <location>
        <begin position="77"/>
        <end position="96"/>
    </location>
</feature>
<dbReference type="AlphaFoldDB" id="A0AAV9NHM7"/>
<name>A0AAV9NHM7_9EURO</name>
<evidence type="ECO:0000256" key="2">
    <source>
        <dbReference type="ARBA" id="ARBA00022448"/>
    </source>
</evidence>
<sequence length="473" mass="51423">MEVDSKDSKEKDIKTGLEELVNDDPDAARLAEMGYSQDLKRKFSAWSLIAVSFSLTNSWFGVSAAMITGINSGGPILLVYGLIITGIMSVAVAISLSELASAYPNSGGQYYWAKQLASPRYAPISSYLTGWTAYLGSIFTSASVSLSMGAAILGLWQIGHPDLFVISLSDLRLFNSVTASADTYRPASFVFTEFINNTGWKSDGVAFILGLINTNWPYAAIDCATHLAEEIHQPERRIPLALMSTIALGFVTAWCFVIGMMFSLQDIDTIAATPTLVPIFEIFRQAVSEAGALGLGTLIVLTGAGCQIACHTWQTRLCWSFARDAGLPGHKFLSHVNKELDTPLRALTVSCIFDALIGLLYLGSSAALNSIITAVITTLYVSYSIPILCLLFRGRNNIKRGPFWCGALGLVSNIILLLWTAFTLVAYSLPSYRPVTPTNMNYISAVYVAMAVLIICDWFIRGRKSYIGHQTSL</sequence>
<proteinExistence type="predicted"/>
<dbReference type="Gene3D" id="1.20.1740.10">
    <property type="entry name" value="Amino acid/polyamine transporter I"/>
    <property type="match status" value="1"/>
</dbReference>
<feature type="transmembrane region" description="Helical" evidence="6">
    <location>
        <begin position="370"/>
        <end position="391"/>
    </location>
</feature>
<evidence type="ECO:0000313" key="8">
    <source>
        <dbReference type="Proteomes" id="UP001358417"/>
    </source>
</evidence>
<dbReference type="InterPro" id="IPR002293">
    <property type="entry name" value="AA/rel_permease1"/>
</dbReference>
<feature type="transmembrane region" description="Helical" evidence="6">
    <location>
        <begin position="403"/>
        <end position="429"/>
    </location>
</feature>
<evidence type="ECO:0000256" key="1">
    <source>
        <dbReference type="ARBA" id="ARBA00004141"/>
    </source>
</evidence>
<dbReference type="Pfam" id="PF13520">
    <property type="entry name" value="AA_permease_2"/>
    <property type="match status" value="2"/>
</dbReference>
<feature type="transmembrane region" description="Helical" evidence="6">
    <location>
        <begin position="344"/>
        <end position="364"/>
    </location>
</feature>
<comment type="subcellular location">
    <subcellularLocation>
        <location evidence="1">Membrane</location>
        <topology evidence="1">Multi-pass membrane protein</topology>
    </subcellularLocation>
</comment>
<keyword evidence="5 6" id="KW-0472">Membrane</keyword>
<keyword evidence="8" id="KW-1185">Reference proteome</keyword>
<evidence type="ECO:0000313" key="7">
    <source>
        <dbReference type="EMBL" id="KAK5055410.1"/>
    </source>
</evidence>
<dbReference type="PANTHER" id="PTHR45649:SF7">
    <property type="entry name" value="CHOLINE TRANSPORT PROTEIN"/>
    <property type="match status" value="1"/>
</dbReference>
<dbReference type="EMBL" id="JAVRRD010000009">
    <property type="protein sequence ID" value="KAK5055410.1"/>
    <property type="molecule type" value="Genomic_DNA"/>
</dbReference>
<dbReference type="GO" id="GO:0022857">
    <property type="term" value="F:transmembrane transporter activity"/>
    <property type="evidence" value="ECO:0007669"/>
    <property type="project" value="InterPro"/>
</dbReference>
<feature type="transmembrane region" description="Helical" evidence="6">
    <location>
        <begin position="441"/>
        <end position="460"/>
    </location>
</feature>
<reference evidence="7 8" key="1">
    <citation type="submission" date="2023-08" db="EMBL/GenBank/DDBJ databases">
        <title>Black Yeasts Isolated from many extreme environments.</title>
        <authorList>
            <person name="Coleine C."/>
            <person name="Stajich J.E."/>
            <person name="Selbmann L."/>
        </authorList>
    </citation>
    <scope>NUCLEOTIDE SEQUENCE [LARGE SCALE GENOMIC DNA]</scope>
    <source>
        <strain evidence="7 8">CCFEE 5792</strain>
    </source>
</reference>
<evidence type="ECO:0000256" key="6">
    <source>
        <dbReference type="SAM" id="Phobius"/>
    </source>
</evidence>
<accession>A0AAV9NHM7</accession>
<evidence type="ECO:0008006" key="9">
    <source>
        <dbReference type="Google" id="ProtNLM"/>
    </source>
</evidence>
<protein>
    <recommendedName>
        <fullName evidence="9">Choline transport protein</fullName>
    </recommendedName>
</protein>
<feature type="transmembrane region" description="Helical" evidence="6">
    <location>
        <begin position="43"/>
        <end position="65"/>
    </location>
</feature>